<dbReference type="EMBL" id="FNHZ01000008">
    <property type="protein sequence ID" value="SDN21742.1"/>
    <property type="molecule type" value="Genomic_DNA"/>
</dbReference>
<name>A0A1G9ZJR5_9FIRM</name>
<gene>
    <name evidence="2" type="ORF">SAMN05216544_2183</name>
</gene>
<dbReference type="Proteomes" id="UP000187651">
    <property type="component" value="Unassembled WGS sequence"/>
</dbReference>
<feature type="transmembrane region" description="Helical" evidence="1">
    <location>
        <begin position="7"/>
        <end position="29"/>
    </location>
</feature>
<dbReference type="OrthoDB" id="2064843at2"/>
<keyword evidence="3" id="KW-1185">Reference proteome</keyword>
<dbReference type="RefSeq" id="WP_074522152.1">
    <property type="nucleotide sequence ID" value="NZ_FNHZ01000008.1"/>
</dbReference>
<accession>A0A1G9ZJR5</accession>
<organism evidence="2 3">
    <name type="scientific">Lachnospira pectinoschiza</name>
    <dbReference type="NCBI Taxonomy" id="28052"/>
    <lineage>
        <taxon>Bacteria</taxon>
        <taxon>Bacillati</taxon>
        <taxon>Bacillota</taxon>
        <taxon>Clostridia</taxon>
        <taxon>Lachnospirales</taxon>
        <taxon>Lachnospiraceae</taxon>
        <taxon>Lachnospira</taxon>
    </lineage>
</organism>
<proteinExistence type="predicted"/>
<protein>
    <submittedName>
        <fullName evidence="2">Uncharacterized protein</fullName>
    </submittedName>
</protein>
<dbReference type="AlphaFoldDB" id="A0A1G9ZJR5"/>
<evidence type="ECO:0000256" key="1">
    <source>
        <dbReference type="SAM" id="Phobius"/>
    </source>
</evidence>
<keyword evidence="1" id="KW-0472">Membrane</keyword>
<feature type="transmembrane region" description="Helical" evidence="1">
    <location>
        <begin position="41"/>
        <end position="62"/>
    </location>
</feature>
<evidence type="ECO:0000313" key="3">
    <source>
        <dbReference type="Proteomes" id="UP000187651"/>
    </source>
</evidence>
<keyword evidence="1" id="KW-0812">Transmembrane</keyword>
<reference evidence="3" key="1">
    <citation type="submission" date="2016-10" db="EMBL/GenBank/DDBJ databases">
        <authorList>
            <person name="Varghese N."/>
            <person name="Submissions S."/>
        </authorList>
    </citation>
    <scope>NUCLEOTIDE SEQUENCE [LARGE SCALE GENOMIC DNA]</scope>
    <source>
        <strain evidence="3">M83</strain>
    </source>
</reference>
<evidence type="ECO:0000313" key="2">
    <source>
        <dbReference type="EMBL" id="SDN21742.1"/>
    </source>
</evidence>
<keyword evidence="1" id="KW-1133">Transmembrane helix</keyword>
<sequence length="77" mass="8583">MKKLKRIAALTVVVLWGILLLTTLVVAFIDSEVTNTLFRGLIYTDIVLPVVAYAMLLVYKFLHGKGTSEEVSSKENK</sequence>